<organism evidence="2">
    <name type="scientific">marine sediment metagenome</name>
    <dbReference type="NCBI Taxonomy" id="412755"/>
    <lineage>
        <taxon>unclassified sequences</taxon>
        <taxon>metagenomes</taxon>
        <taxon>ecological metagenomes</taxon>
    </lineage>
</organism>
<sequence>MILTDGVHLVSDTSLAELHKFAQSMGLERHWFQVHREHPHYDLTTLDAYRRALRHGAVKVTARELAKCMIRQQGEYNYERKAQDC</sequence>
<dbReference type="InterPro" id="IPR025109">
    <property type="entry name" value="DUF4031"/>
</dbReference>
<protein>
    <recommendedName>
        <fullName evidence="1">DUF4031 domain-containing protein</fullName>
    </recommendedName>
</protein>
<evidence type="ECO:0000259" key="1">
    <source>
        <dbReference type="Pfam" id="PF13223"/>
    </source>
</evidence>
<reference evidence="2" key="1">
    <citation type="journal article" date="2015" name="Nature">
        <title>Complex archaea that bridge the gap between prokaryotes and eukaryotes.</title>
        <authorList>
            <person name="Spang A."/>
            <person name="Saw J.H."/>
            <person name="Jorgensen S.L."/>
            <person name="Zaremba-Niedzwiedzka K."/>
            <person name="Martijn J."/>
            <person name="Lind A.E."/>
            <person name="van Eijk R."/>
            <person name="Schleper C."/>
            <person name="Guy L."/>
            <person name="Ettema T.J."/>
        </authorList>
    </citation>
    <scope>NUCLEOTIDE SEQUENCE</scope>
</reference>
<name>A0A0F9QMA6_9ZZZZ</name>
<comment type="caution">
    <text evidence="2">The sequence shown here is derived from an EMBL/GenBank/DDBJ whole genome shotgun (WGS) entry which is preliminary data.</text>
</comment>
<accession>A0A0F9QMA6</accession>
<evidence type="ECO:0000313" key="2">
    <source>
        <dbReference type="EMBL" id="KKN06478.1"/>
    </source>
</evidence>
<dbReference type="Pfam" id="PF13223">
    <property type="entry name" value="DUF4031"/>
    <property type="match status" value="1"/>
</dbReference>
<dbReference type="AlphaFoldDB" id="A0A0F9QMA6"/>
<proteinExistence type="predicted"/>
<feature type="domain" description="DUF4031" evidence="1">
    <location>
        <begin position="7"/>
        <end position="71"/>
    </location>
</feature>
<dbReference type="EMBL" id="LAZR01004687">
    <property type="protein sequence ID" value="KKN06478.1"/>
    <property type="molecule type" value="Genomic_DNA"/>
</dbReference>
<gene>
    <name evidence="2" type="ORF">LCGC14_1076950</name>
</gene>